<name>A0A6A5BIS2_NAEFO</name>
<evidence type="ECO:0000313" key="3">
    <source>
        <dbReference type="EMBL" id="KAF0974115.1"/>
    </source>
</evidence>
<dbReference type="Proteomes" id="UP000444721">
    <property type="component" value="Unassembled WGS sequence"/>
</dbReference>
<accession>A0A6A5BIS2</accession>
<proteinExistence type="predicted"/>
<dbReference type="VEuPathDB" id="AmoebaDB:NfTy_074830"/>
<dbReference type="EMBL" id="VFQX01000057">
    <property type="protein sequence ID" value="KAF0973948.1"/>
    <property type="molecule type" value="Genomic_DNA"/>
</dbReference>
<evidence type="ECO:0000313" key="2">
    <source>
        <dbReference type="EMBL" id="KAF0973948.1"/>
    </source>
</evidence>
<dbReference type="GeneID" id="68113943"/>
<evidence type="ECO:0000256" key="1">
    <source>
        <dbReference type="SAM" id="MobiDB-lite"/>
    </source>
</evidence>
<protein>
    <submittedName>
        <fullName evidence="2">Uncharacterized protein</fullName>
    </submittedName>
</protein>
<dbReference type="AlphaFoldDB" id="A0A6A5BIS2"/>
<organism evidence="2 4">
    <name type="scientific">Naegleria fowleri</name>
    <name type="common">Brain eating amoeba</name>
    <dbReference type="NCBI Taxonomy" id="5763"/>
    <lineage>
        <taxon>Eukaryota</taxon>
        <taxon>Discoba</taxon>
        <taxon>Heterolobosea</taxon>
        <taxon>Tetramitia</taxon>
        <taxon>Eutetramitia</taxon>
        <taxon>Vahlkampfiidae</taxon>
        <taxon>Naegleria</taxon>
    </lineage>
</organism>
<reference evidence="2 4" key="1">
    <citation type="journal article" date="2019" name="Sci. Rep.">
        <title>Nanopore sequencing improves the draft genome of the human pathogenic amoeba Naegleria fowleri.</title>
        <authorList>
            <person name="Liechti N."/>
            <person name="Schurch N."/>
            <person name="Bruggmann R."/>
            <person name="Wittwer M."/>
        </authorList>
    </citation>
    <scope>NUCLEOTIDE SEQUENCE [LARGE SCALE GENOMIC DNA]</scope>
    <source>
        <strain evidence="2 4">ATCC 30894</strain>
    </source>
</reference>
<dbReference type="RefSeq" id="XP_044558828.1">
    <property type="nucleotide sequence ID" value="XM_044710391.1"/>
</dbReference>
<dbReference type="EMBL" id="VFQX01000053">
    <property type="protein sequence ID" value="KAF0974115.1"/>
    <property type="molecule type" value="Genomic_DNA"/>
</dbReference>
<sequence>MKNTTSSTTTSFNNTTTNTTTTNTTCSTIMNTFVHAHNIFKEFIMNDIHIPTPLLLNSLFIDLKCLNSNHNNTMIIRNRITTSNDNDNNMMMILCVKDFEEFLRTLLRKYIHPLWRDSSGFIIMNHVEMNDQHLNKTTTTTSSSSSSSNNNNSTTNIATTTTSTTITTTHRMYQFNHPQLTNLLELLNMNYYTNHLKTTQKNCFNMYRMNSQWCMELIERFKSENNDIKKFKSENEHHHLESIKKFKSEMNNYCNQNEYHHYLEESIKSDCESIWNNSNHFTYSLCNTTMTTNHPFQISQECVNTVVLETIQYFEELCQRSLFIFRECLKCSGDENGGENDQNDSQYFK</sequence>
<feature type="region of interest" description="Disordered" evidence="1">
    <location>
        <begin position="136"/>
        <end position="159"/>
    </location>
</feature>
<keyword evidence="4" id="KW-1185">Reference proteome</keyword>
<gene>
    <name evidence="3" type="ORF">FDP41_006725</name>
    <name evidence="2" type="ORF">FDP41_007032</name>
</gene>
<dbReference type="VEuPathDB" id="AmoebaDB:FDP41_006725"/>
<dbReference type="VEuPathDB" id="AmoebaDB:NF0064710"/>
<dbReference type="VEuPathDB" id="AmoebaDB:FDP41_007032"/>
<comment type="caution">
    <text evidence="2">The sequence shown here is derived from an EMBL/GenBank/DDBJ whole genome shotgun (WGS) entry which is preliminary data.</text>
</comment>
<evidence type="ECO:0000313" key="4">
    <source>
        <dbReference type="Proteomes" id="UP000444721"/>
    </source>
</evidence>
<feature type="compositionally biased region" description="Low complexity" evidence="1">
    <location>
        <begin position="137"/>
        <end position="159"/>
    </location>
</feature>